<organism evidence="8 9">
    <name type="scientific">Erythranthe guttata</name>
    <name type="common">Yellow monkey flower</name>
    <name type="synonym">Mimulus guttatus</name>
    <dbReference type="NCBI Taxonomy" id="4155"/>
    <lineage>
        <taxon>Eukaryota</taxon>
        <taxon>Viridiplantae</taxon>
        <taxon>Streptophyta</taxon>
        <taxon>Embryophyta</taxon>
        <taxon>Tracheophyta</taxon>
        <taxon>Spermatophyta</taxon>
        <taxon>Magnoliopsida</taxon>
        <taxon>eudicotyledons</taxon>
        <taxon>Gunneridae</taxon>
        <taxon>Pentapetalae</taxon>
        <taxon>asterids</taxon>
        <taxon>lamiids</taxon>
        <taxon>Lamiales</taxon>
        <taxon>Phrymaceae</taxon>
        <taxon>Erythranthe</taxon>
    </lineage>
</organism>
<keyword evidence="9" id="KW-1185">Reference proteome</keyword>
<keyword evidence="3 7" id="KW-0812">Transmembrane</keyword>
<protein>
    <recommendedName>
        <fullName evidence="10">Nodulin-like domain-containing protein</fullName>
    </recommendedName>
</protein>
<dbReference type="GO" id="GO:0055085">
    <property type="term" value="P:transmembrane transport"/>
    <property type="evidence" value="ECO:0000318"/>
    <property type="project" value="GO_Central"/>
</dbReference>
<reference evidence="8 9" key="1">
    <citation type="journal article" date="2013" name="Proc. Natl. Acad. Sci. U.S.A.">
        <title>Fine-scale variation in meiotic recombination in Mimulus inferred from population shotgun sequencing.</title>
        <authorList>
            <person name="Hellsten U."/>
            <person name="Wright K.M."/>
            <person name="Jenkins J."/>
            <person name="Shu S."/>
            <person name="Yuan Y."/>
            <person name="Wessler S.R."/>
            <person name="Schmutz J."/>
            <person name="Willis J.H."/>
            <person name="Rokhsar D.S."/>
        </authorList>
    </citation>
    <scope>NUCLEOTIDE SEQUENCE [LARGE SCALE GENOMIC DNA]</scope>
    <source>
        <strain evidence="9">cv. DUN x IM62</strain>
    </source>
</reference>
<comment type="subcellular location">
    <subcellularLocation>
        <location evidence="1">Membrane</location>
        <topology evidence="1">Multi-pass membrane protein</topology>
    </subcellularLocation>
</comment>
<dbReference type="Pfam" id="PF00854">
    <property type="entry name" value="PTR2"/>
    <property type="match status" value="1"/>
</dbReference>
<dbReference type="PANTHER" id="PTHR11654">
    <property type="entry name" value="OLIGOPEPTIDE TRANSPORTER-RELATED"/>
    <property type="match status" value="1"/>
</dbReference>
<comment type="similarity">
    <text evidence="6">Belongs to the major facilitator superfamily. Phosphate:H(+) symporter (TC 2.A.1.9) family.</text>
</comment>
<dbReference type="GO" id="GO:0016020">
    <property type="term" value="C:membrane"/>
    <property type="evidence" value="ECO:0000318"/>
    <property type="project" value="GO_Central"/>
</dbReference>
<feature type="transmembrane region" description="Helical" evidence="7">
    <location>
        <begin position="61"/>
        <end position="87"/>
    </location>
</feature>
<evidence type="ECO:0000313" key="8">
    <source>
        <dbReference type="EMBL" id="EYU29937.1"/>
    </source>
</evidence>
<feature type="transmembrane region" description="Helical" evidence="7">
    <location>
        <begin position="413"/>
        <end position="439"/>
    </location>
</feature>
<sequence>MGTLLGAEILVTYAFFEMQNYLTNVWHLSFTHAAGILNLWNGISMVLPLLLLFVVDTITGNFAMLVLSSTAYTLGTVMVAISTPPLLANATGTCKQYEPHCVGRVQKTLFYTGMAFVAVGIAGHLVSLHPFLEEQQDRPNDAGHIQVGGYTLLVLLSLTGAIALPFIKPWSIRFGIPAICTALATLLYLTGWCKYDRGPRGRVPLSSVCRVFATKVPVCTAVVVCGMVSAIRNTYFVAQANHLNRRIGGREVPIQVLLLILSGAKQVFAPLADKFLNARAPSTGMGVTMVLSVLCCVTAAETERRRLDVVRSHGLVDKPDEDIPMTVYWLVFQFVLLAGVDSFFEKSIAKFCDGYDQSNEESLKKYLGYLNKGVCGVGFMCSALSVYAVGKISERVGGRNWFEHTLNESRLDNYFLVLACLSGASLIVLVFVGLCIKLIRRVCI</sequence>
<evidence type="ECO:0000256" key="3">
    <source>
        <dbReference type="ARBA" id="ARBA00022692"/>
    </source>
</evidence>
<feature type="transmembrane region" description="Helical" evidence="7">
    <location>
        <begin position="174"/>
        <end position="192"/>
    </location>
</feature>
<dbReference type="EMBL" id="KI631111">
    <property type="protein sequence ID" value="EYU29937.1"/>
    <property type="molecule type" value="Genomic_DNA"/>
</dbReference>
<feature type="transmembrane region" description="Helical" evidence="7">
    <location>
        <begin position="108"/>
        <end position="127"/>
    </location>
</feature>
<evidence type="ECO:0000256" key="2">
    <source>
        <dbReference type="ARBA" id="ARBA00005982"/>
    </source>
</evidence>
<dbReference type="InterPro" id="IPR036259">
    <property type="entry name" value="MFS_trans_sf"/>
</dbReference>
<dbReference type="Proteomes" id="UP000030748">
    <property type="component" value="Unassembled WGS sequence"/>
</dbReference>
<keyword evidence="5 7" id="KW-0472">Membrane</keyword>
<feature type="transmembrane region" description="Helical" evidence="7">
    <location>
        <begin position="147"/>
        <end position="167"/>
    </location>
</feature>
<dbReference type="GO" id="GO:0022857">
    <property type="term" value="F:transmembrane transporter activity"/>
    <property type="evidence" value="ECO:0000318"/>
    <property type="project" value="GO_Central"/>
</dbReference>
<name>A0A022QMP0_ERYGU</name>
<dbReference type="Gene3D" id="1.20.1250.20">
    <property type="entry name" value="MFS general substrate transporter like domains"/>
    <property type="match status" value="2"/>
</dbReference>
<evidence type="ECO:0000256" key="6">
    <source>
        <dbReference type="ARBA" id="ARBA00044504"/>
    </source>
</evidence>
<accession>A0A022QMP0</accession>
<dbReference type="eggNOG" id="KOG1237">
    <property type="taxonomic scope" value="Eukaryota"/>
</dbReference>
<dbReference type="InterPro" id="IPR000109">
    <property type="entry name" value="POT_fam"/>
</dbReference>
<feature type="transmembrane region" description="Helical" evidence="7">
    <location>
        <begin position="373"/>
        <end position="393"/>
    </location>
</feature>
<proteinExistence type="inferred from homology"/>
<evidence type="ECO:0000256" key="1">
    <source>
        <dbReference type="ARBA" id="ARBA00004141"/>
    </source>
</evidence>
<comment type="similarity">
    <text evidence="2">Belongs to the major facilitator superfamily. Proton-dependent oligopeptide transporter (POT/PTR) (TC 2.A.17) family.</text>
</comment>
<evidence type="ECO:0000313" key="9">
    <source>
        <dbReference type="Proteomes" id="UP000030748"/>
    </source>
</evidence>
<evidence type="ECO:0000256" key="7">
    <source>
        <dbReference type="SAM" id="Phobius"/>
    </source>
</evidence>
<feature type="transmembrane region" description="Helical" evidence="7">
    <location>
        <begin position="36"/>
        <end position="55"/>
    </location>
</feature>
<gene>
    <name evidence="8" type="ORF">MIMGU_mgv1a023910mg</name>
</gene>
<keyword evidence="4 7" id="KW-1133">Transmembrane helix</keyword>
<dbReference type="SUPFAM" id="SSF103473">
    <property type="entry name" value="MFS general substrate transporter"/>
    <property type="match status" value="1"/>
</dbReference>
<dbReference type="AlphaFoldDB" id="A0A022QMP0"/>
<evidence type="ECO:0000256" key="4">
    <source>
        <dbReference type="ARBA" id="ARBA00022989"/>
    </source>
</evidence>
<evidence type="ECO:0008006" key="10">
    <source>
        <dbReference type="Google" id="ProtNLM"/>
    </source>
</evidence>
<evidence type="ECO:0000256" key="5">
    <source>
        <dbReference type="ARBA" id="ARBA00023136"/>
    </source>
</evidence>